<evidence type="ECO:0000313" key="1">
    <source>
        <dbReference type="EMBL" id="CBI08596.1"/>
    </source>
</evidence>
<dbReference type="Pfam" id="PF06067">
    <property type="entry name" value="DUF932"/>
    <property type="match status" value="1"/>
</dbReference>
<sequence length="320" mass="35065">MAHELSFNFLTGAAEMAYVGEKPWHGYGQKLESGASIEDWANAASFNWKILSTPAMFSPEGSDLSPVPGSNVLYRSDAHTPLSIVSDRYQVVQPMEVLEFFRDLTNQMGFALETAGVLRGGRSFWAMARTGEDFEVVDGDKMAPYMLLATSCDGTMATTARLTTIRVVCANTLAMSANHTSSQFRYIHSTKFNEAECKRDLGLAQVEDTYKEFVTKAQVLAKRSIPLVEAGDVIKRIMLASDPQKVPRGFDTIMSLFQGAAKGSDMAGQTAWGMLNAVTEYVDHHARSRDDEGRMNSAWFGPGANMKERAVSILTELAAA</sequence>
<protein>
    <submittedName>
        <fullName evidence="1">Putative GMP synthase</fullName>
    </submittedName>
</protein>
<dbReference type="InterPro" id="IPR017686">
    <property type="entry name" value="Phg/plasmid-like_prot"/>
</dbReference>
<proteinExistence type="predicted"/>
<dbReference type="EMBL" id="CABQ01000240">
    <property type="protein sequence ID" value="CBI08596.1"/>
    <property type="molecule type" value="Genomic_DNA"/>
</dbReference>
<gene>
    <name evidence="1" type="ORF">CARN6_2078</name>
</gene>
<reference evidence="1" key="1">
    <citation type="submission" date="2009-10" db="EMBL/GenBank/DDBJ databases">
        <title>Diversity of trophic interactions inside an arsenic-rich microbial ecosystem.</title>
        <authorList>
            <person name="Bertin P.N."/>
            <person name="Heinrich-Salmeron A."/>
            <person name="Pelletier E."/>
            <person name="Goulhen-Chollet F."/>
            <person name="Arsene-Ploetze F."/>
            <person name="Gallien S."/>
            <person name="Calteau A."/>
            <person name="Vallenet D."/>
            <person name="Casiot C."/>
            <person name="Chane-Woon-Ming B."/>
            <person name="Giloteaux L."/>
            <person name="Barakat M."/>
            <person name="Bonnefoy V."/>
            <person name="Bruneel O."/>
            <person name="Chandler M."/>
            <person name="Cleiss J."/>
            <person name="Duran R."/>
            <person name="Elbaz-Poulichet F."/>
            <person name="Fonknechten N."/>
            <person name="Lauga B."/>
            <person name="Mornico D."/>
            <person name="Ortet P."/>
            <person name="Schaeffer C."/>
            <person name="Siguier P."/>
            <person name="Alexander Thil Smith A."/>
            <person name="Van Dorsselaer A."/>
            <person name="Weissenbach J."/>
            <person name="Medigue C."/>
            <person name="Le Paslier D."/>
        </authorList>
    </citation>
    <scope>NUCLEOTIDE SEQUENCE</scope>
</reference>
<organism evidence="1">
    <name type="scientific">mine drainage metagenome</name>
    <dbReference type="NCBI Taxonomy" id="410659"/>
    <lineage>
        <taxon>unclassified sequences</taxon>
        <taxon>metagenomes</taxon>
        <taxon>ecological metagenomes</taxon>
    </lineage>
</organism>
<dbReference type="AlphaFoldDB" id="E6QMX5"/>
<name>E6QMX5_9ZZZZ</name>
<dbReference type="NCBIfam" id="TIGR03299">
    <property type="entry name" value="LGT_TIGR03299"/>
    <property type="match status" value="1"/>
</dbReference>
<comment type="caution">
    <text evidence="1">The sequence shown here is derived from an EMBL/GenBank/DDBJ whole genome shotgun (WGS) entry which is preliminary data.</text>
</comment>
<dbReference type="InterPro" id="IPR026325">
    <property type="entry name" value="DUF932"/>
</dbReference>
<accession>E6QMX5</accession>